<keyword evidence="7 13" id="KW-0472">Membrane</keyword>
<dbReference type="InterPro" id="IPR001105">
    <property type="entry name" value="Thbox_rcpt"/>
</dbReference>
<feature type="transmembrane region" description="Helical" evidence="13">
    <location>
        <begin position="61"/>
        <end position="79"/>
    </location>
</feature>
<dbReference type="PRINTS" id="PR00429">
    <property type="entry name" value="THROMBOXANER"/>
</dbReference>
<keyword evidence="3" id="KW-1003">Cell membrane</keyword>
<dbReference type="InterPro" id="IPR017452">
    <property type="entry name" value="GPCR_Rhodpsn_7TM"/>
</dbReference>
<name>A0ABM0JYK7_APLCA</name>
<comment type="subcellular location">
    <subcellularLocation>
        <location evidence="1">Cell membrane</location>
        <topology evidence="1">Multi-pass membrane protein</topology>
    </subcellularLocation>
</comment>
<evidence type="ECO:0000256" key="10">
    <source>
        <dbReference type="ARBA" id="ARBA00023224"/>
    </source>
</evidence>
<dbReference type="Gene3D" id="1.20.1070.10">
    <property type="entry name" value="Rhodopsin 7-helix transmembrane proteins"/>
    <property type="match status" value="1"/>
</dbReference>
<keyword evidence="15" id="KW-1185">Reference proteome</keyword>
<accession>A0ABM0JYK7</accession>
<dbReference type="GeneID" id="101863044"/>
<keyword evidence="4 13" id="KW-0812">Transmembrane</keyword>
<dbReference type="PRINTS" id="PR01788">
    <property type="entry name" value="PROSTANOIDR"/>
</dbReference>
<evidence type="ECO:0000256" key="3">
    <source>
        <dbReference type="ARBA" id="ARBA00022475"/>
    </source>
</evidence>
<dbReference type="Proteomes" id="UP000694888">
    <property type="component" value="Unplaced"/>
</dbReference>
<feature type="region of interest" description="Disordered" evidence="12">
    <location>
        <begin position="703"/>
        <end position="726"/>
    </location>
</feature>
<feature type="transmembrane region" description="Helical" evidence="13">
    <location>
        <begin position="91"/>
        <end position="120"/>
    </location>
</feature>
<dbReference type="PRINTS" id="PR00237">
    <property type="entry name" value="GPCRRHODOPSN"/>
</dbReference>
<evidence type="ECO:0000313" key="16">
    <source>
        <dbReference type="RefSeq" id="XP_005104579.1"/>
    </source>
</evidence>
<evidence type="ECO:0000256" key="4">
    <source>
        <dbReference type="ARBA" id="ARBA00022692"/>
    </source>
</evidence>
<keyword evidence="10" id="KW-0807">Transducer</keyword>
<organism evidence="15 16">
    <name type="scientific">Aplysia californica</name>
    <name type="common">California sea hare</name>
    <dbReference type="NCBI Taxonomy" id="6500"/>
    <lineage>
        <taxon>Eukaryota</taxon>
        <taxon>Metazoa</taxon>
        <taxon>Spiralia</taxon>
        <taxon>Lophotrochozoa</taxon>
        <taxon>Mollusca</taxon>
        <taxon>Gastropoda</taxon>
        <taxon>Heterobranchia</taxon>
        <taxon>Euthyneura</taxon>
        <taxon>Tectipleura</taxon>
        <taxon>Aplysiida</taxon>
        <taxon>Aplysioidea</taxon>
        <taxon>Aplysiidae</taxon>
        <taxon>Aplysia</taxon>
    </lineage>
</organism>
<feature type="domain" description="G-protein coupled receptors family 1 profile" evidence="14">
    <location>
        <begin position="70"/>
        <end position="352"/>
    </location>
</feature>
<dbReference type="PANTHER" id="PTHR11866">
    <property type="entry name" value="G-PROTEIN COUPLED RECEPTOR FAMILY 1 MEMBER"/>
    <property type="match status" value="1"/>
</dbReference>
<evidence type="ECO:0000256" key="5">
    <source>
        <dbReference type="ARBA" id="ARBA00022989"/>
    </source>
</evidence>
<evidence type="ECO:0000313" key="15">
    <source>
        <dbReference type="Proteomes" id="UP000694888"/>
    </source>
</evidence>
<evidence type="ECO:0000256" key="11">
    <source>
        <dbReference type="ARBA" id="ARBA00029815"/>
    </source>
</evidence>
<evidence type="ECO:0000256" key="8">
    <source>
        <dbReference type="ARBA" id="ARBA00023170"/>
    </source>
</evidence>
<keyword evidence="5 13" id="KW-1133">Transmembrane helix</keyword>
<dbReference type="PANTHER" id="PTHR11866:SF16">
    <property type="entry name" value="PROSTAGLANDIN E2 RECEPTOR EP4 SUBTYPE-LIKE PROTEIN"/>
    <property type="match status" value="1"/>
</dbReference>
<dbReference type="RefSeq" id="XP_005104579.1">
    <property type="nucleotide sequence ID" value="XM_005104522.3"/>
</dbReference>
<proteinExistence type="predicted"/>
<protein>
    <recommendedName>
        <fullName evidence="2">Thromboxane A2 receptor</fullName>
    </recommendedName>
    <alternativeName>
        <fullName evidence="11">Prostanoid TP receptor</fullName>
    </alternativeName>
</protein>
<keyword evidence="8" id="KW-0675">Receptor</keyword>
<sequence length="853" mass="95574">MDPSHNLGYRMTTTSQANDVREAFPAKNMSVSGPRNFCSSDNATFNSSNVSTCDQNVSSPILMLSLGVIGNILALLVLYSSKREAHARRTVFFVMLAGLAWTDLLGQLATGPVPIIMYLNNLQWVGGMPLCIYHGFMMISISVVTHLIVGCMSLERFLAIRFSYYYARRVSRFKAQMTFLICWVVTLLFASLPFLNFGSYEHQFPGSWCFLSFHSNSTSDAIYAGSFSMLNIVSIIIMIVCNTTVVITLIQLRRRRSLNSSPSVDRRLSFLGLGNSYSTNMQGSVIRRKKHSDMEAQMIWFLSLITVAFSVCWLPLSVHILITQFTGVTDQRTDLIAVRMASCNQLLDPWLYVIFRKSSITRIIRRLKRCFHPCVFGRAPPNRPKQYPGRYATCKRSFTCENTTVGRTAINGVDRTPLRWTSPMRNRTNRRGESNGHCVYWKPSWKGQGYCKDTPSDDSTDDSSSHLLQVCPYCVQNDKEKYVLHSLAQLSIGWSPTNSPAESGKVLCDASQRSYNCSDVKSNSRGFDRGSTDFQARCTVSDSGMSKIQRHRTKSERVLRATQPSLHAVASLPLLKLVRPRVSKKSFLRHRKRMTDQTKLSSKVSGNYRSLDTAHRVTDRQTNSQKPISAPVTRLALPVNFSTSAFLTSPQPPTPTKQQSLPMFDSPSFPINFFAFPPATSLEMLARNTIQSLGLEDETYKKSEATPGLSPKMAESVPAENDVTPSTLNENKQCDAYTSDCNYGVQNSGAETQVLLLQHNRYSGFNSNTHSSSALNISACDDDFDLEDEVFLNVGEESVSPDLVISSKQGVSEALNQERSETESFCENDSLLQFSTEDEKSYYSDTVISFKNW</sequence>
<feature type="transmembrane region" description="Helical" evidence="13">
    <location>
        <begin position="132"/>
        <end position="154"/>
    </location>
</feature>
<feature type="transmembrane region" description="Helical" evidence="13">
    <location>
        <begin position="175"/>
        <end position="195"/>
    </location>
</feature>
<evidence type="ECO:0000256" key="7">
    <source>
        <dbReference type="ARBA" id="ARBA00023136"/>
    </source>
</evidence>
<keyword evidence="6" id="KW-0297">G-protein coupled receptor</keyword>
<feature type="transmembrane region" description="Helical" evidence="13">
    <location>
        <begin position="298"/>
        <end position="322"/>
    </location>
</feature>
<keyword evidence="9" id="KW-0325">Glycoprotein</keyword>
<evidence type="ECO:0000256" key="13">
    <source>
        <dbReference type="SAM" id="Phobius"/>
    </source>
</evidence>
<dbReference type="CDD" id="cd14981">
    <property type="entry name" value="7tmA_Prostanoid_R"/>
    <property type="match status" value="1"/>
</dbReference>
<gene>
    <name evidence="16" type="primary">LOC101863044</name>
</gene>
<evidence type="ECO:0000256" key="9">
    <source>
        <dbReference type="ARBA" id="ARBA00023180"/>
    </source>
</evidence>
<evidence type="ECO:0000256" key="6">
    <source>
        <dbReference type="ARBA" id="ARBA00023040"/>
    </source>
</evidence>
<evidence type="ECO:0000256" key="1">
    <source>
        <dbReference type="ARBA" id="ARBA00004651"/>
    </source>
</evidence>
<evidence type="ECO:0000256" key="2">
    <source>
        <dbReference type="ARBA" id="ARBA00017628"/>
    </source>
</evidence>
<dbReference type="Pfam" id="PF00001">
    <property type="entry name" value="7tm_1"/>
    <property type="match status" value="1"/>
</dbReference>
<dbReference type="PROSITE" id="PS50262">
    <property type="entry name" value="G_PROTEIN_RECEP_F1_2"/>
    <property type="match status" value="1"/>
</dbReference>
<reference evidence="16" key="1">
    <citation type="submission" date="2025-08" db="UniProtKB">
        <authorList>
            <consortium name="RefSeq"/>
        </authorList>
    </citation>
    <scope>IDENTIFICATION</scope>
</reference>
<evidence type="ECO:0000259" key="14">
    <source>
        <dbReference type="PROSITE" id="PS50262"/>
    </source>
</evidence>
<dbReference type="SUPFAM" id="SSF81321">
    <property type="entry name" value="Family A G protein-coupled receptor-like"/>
    <property type="match status" value="1"/>
</dbReference>
<dbReference type="InterPro" id="IPR000276">
    <property type="entry name" value="GPCR_Rhodpsn"/>
</dbReference>
<evidence type="ECO:0000256" key="12">
    <source>
        <dbReference type="SAM" id="MobiDB-lite"/>
    </source>
</evidence>
<feature type="transmembrane region" description="Helical" evidence="13">
    <location>
        <begin position="221"/>
        <end position="250"/>
    </location>
</feature>
<dbReference type="InterPro" id="IPR008365">
    <property type="entry name" value="Prostanoid_rcpt"/>
</dbReference>